<dbReference type="AlphaFoldDB" id="A0A0C1EHX9"/>
<organism evidence="1 2">
    <name type="scientific">Parachlamydia acanthamoebae</name>
    <dbReference type="NCBI Taxonomy" id="83552"/>
    <lineage>
        <taxon>Bacteria</taxon>
        <taxon>Pseudomonadati</taxon>
        <taxon>Chlamydiota</taxon>
        <taxon>Chlamydiia</taxon>
        <taxon>Parachlamydiales</taxon>
        <taxon>Parachlamydiaceae</taxon>
        <taxon>Parachlamydia</taxon>
    </lineage>
</organism>
<proteinExistence type="predicted"/>
<dbReference type="Proteomes" id="UP000031307">
    <property type="component" value="Unassembled WGS sequence"/>
</dbReference>
<sequence length="46" mass="5561">MDLIKKNCHMISFYQGKQKIFSLWRRHRKNPSAFKTRLLKKKGPSL</sequence>
<dbReference type="EMBL" id="JSAM01000127">
    <property type="protein sequence ID" value="KIA76229.1"/>
    <property type="molecule type" value="Genomic_DNA"/>
</dbReference>
<evidence type="ECO:0000313" key="1">
    <source>
        <dbReference type="EMBL" id="KIA76229.1"/>
    </source>
</evidence>
<accession>A0A0C1EHX9</accession>
<reference evidence="1 2" key="1">
    <citation type="journal article" date="2014" name="Mol. Biol. Evol.">
        <title>Massive expansion of Ubiquitination-related gene families within the Chlamydiae.</title>
        <authorList>
            <person name="Domman D."/>
            <person name="Collingro A."/>
            <person name="Lagkouvardos I."/>
            <person name="Gehre L."/>
            <person name="Weinmaier T."/>
            <person name="Rattei T."/>
            <person name="Subtil A."/>
            <person name="Horn M."/>
        </authorList>
    </citation>
    <scope>NUCLEOTIDE SEQUENCE [LARGE SCALE GENOMIC DNA]</scope>
    <source>
        <strain evidence="1 2">OEW1</strain>
    </source>
</reference>
<evidence type="ECO:0000313" key="2">
    <source>
        <dbReference type="Proteomes" id="UP000031307"/>
    </source>
</evidence>
<gene>
    <name evidence="1" type="ORF">DB43_AQ00350</name>
</gene>
<protein>
    <submittedName>
        <fullName evidence="1">Uncharacterized protein</fullName>
    </submittedName>
</protein>
<name>A0A0C1EHX9_9BACT</name>
<comment type="caution">
    <text evidence="1">The sequence shown here is derived from an EMBL/GenBank/DDBJ whole genome shotgun (WGS) entry which is preliminary data.</text>
</comment>
<dbReference type="PATRIC" id="fig|83552.4.peg.2679"/>